<name>D5B9T2_ZUNPS</name>
<proteinExistence type="predicted"/>
<evidence type="ECO:0000313" key="1">
    <source>
        <dbReference type="EMBL" id="ADF54395.1"/>
    </source>
</evidence>
<dbReference type="RefSeq" id="WP_013073473.1">
    <property type="nucleotide sequence ID" value="NC_014041.1"/>
</dbReference>
<dbReference type="Gene3D" id="1.10.260.40">
    <property type="entry name" value="lambda repressor-like DNA-binding domains"/>
    <property type="match status" value="1"/>
</dbReference>
<organism evidence="1 2">
    <name type="scientific">Zunongwangia profunda (strain DSM 18752 / CCTCC AB 206139 / SM-A87)</name>
    <name type="common">Wangia profunda</name>
    <dbReference type="NCBI Taxonomy" id="655815"/>
    <lineage>
        <taxon>Bacteria</taxon>
        <taxon>Pseudomonadati</taxon>
        <taxon>Bacteroidota</taxon>
        <taxon>Flavobacteriia</taxon>
        <taxon>Flavobacteriales</taxon>
        <taxon>Flavobacteriaceae</taxon>
        <taxon>Zunongwangia</taxon>
    </lineage>
</organism>
<dbReference type="EMBL" id="CP001650">
    <property type="protein sequence ID" value="ADF54395.1"/>
    <property type="molecule type" value="Genomic_DNA"/>
</dbReference>
<dbReference type="Proteomes" id="UP000001654">
    <property type="component" value="Chromosome"/>
</dbReference>
<dbReference type="GO" id="GO:0003677">
    <property type="term" value="F:DNA binding"/>
    <property type="evidence" value="ECO:0007669"/>
    <property type="project" value="InterPro"/>
</dbReference>
<dbReference type="HOGENOM" id="CLU_2182987_0_0_10"/>
<reference evidence="1 2" key="1">
    <citation type="journal article" date="2010" name="BMC Genomics">
        <title>The complete genome of Zunongwangia profunda SM-A87 reveals its adaptation to the deep-sea environment and ecological role in sedimentary organic nitrogen degradation.</title>
        <authorList>
            <person name="Qin Q.L."/>
            <person name="Zhang X.Y."/>
            <person name="Wang X.M."/>
            <person name="Liu G.M."/>
            <person name="Chen X.L."/>
            <person name="Xie B.B."/>
            <person name="Dang H.Y."/>
            <person name="Zhou B.C."/>
            <person name="Yu J."/>
            <person name="Zhang Y.Z."/>
        </authorList>
    </citation>
    <scope>NUCLEOTIDE SEQUENCE [LARGE SCALE GENOMIC DNA]</scope>
    <source>
        <strain evidence="2">DSM 18752 / CCTCC AB 206139 / SM-A87</strain>
    </source>
</reference>
<gene>
    <name evidence="1" type="ordered locus">ZPR_4091</name>
</gene>
<protein>
    <submittedName>
        <fullName evidence="1">Uncharacterized protein</fullName>
    </submittedName>
</protein>
<keyword evidence="2" id="KW-1185">Reference proteome</keyword>
<dbReference type="InterPro" id="IPR010982">
    <property type="entry name" value="Lambda_DNA-bd_dom_sf"/>
</dbReference>
<dbReference type="OrthoDB" id="1260873at2"/>
<dbReference type="KEGG" id="zpr:ZPR_4091"/>
<dbReference type="AlphaFoldDB" id="D5B9T2"/>
<sequence>MEEKAINHIKLRASLALNKLLLQSKLFKDLDFDDTTKFAKSYGKISANADLRKATVSDNFNAKSDVRFSTLTSIVEGMGFTLSEFAKIYDSIKKTEMDQFAEALNNKSK</sequence>
<evidence type="ECO:0000313" key="2">
    <source>
        <dbReference type="Proteomes" id="UP000001654"/>
    </source>
</evidence>
<accession>D5B9T2</accession>